<sequence>MTTLTITKVRSGEDLALIKDLFLDYTKWLNIDLTYQNFEAELAVLPGKYSPPGGELLLARSATSNKPLGCVALRPLMPPACAEMKRLYVTPEGRGTGVGKALIKSIMAMAIESGYTEIKLDTLRHMEAALGIYKSFGFVECEKYYETPMENTVFLKKKL</sequence>
<name>A0A4Z1P1B4_9PEZI</name>
<dbReference type="Pfam" id="PF00583">
    <property type="entry name" value="Acetyltransf_1"/>
    <property type="match status" value="1"/>
</dbReference>
<dbReference type="InterPro" id="IPR000182">
    <property type="entry name" value="GNAT_dom"/>
</dbReference>
<evidence type="ECO:0000313" key="3">
    <source>
        <dbReference type="Proteomes" id="UP000298493"/>
    </source>
</evidence>
<dbReference type="EMBL" id="SNSC02000021">
    <property type="protein sequence ID" value="TID15196.1"/>
    <property type="molecule type" value="Genomic_DNA"/>
</dbReference>
<dbReference type="PROSITE" id="PS51186">
    <property type="entry name" value="GNAT"/>
    <property type="match status" value="1"/>
</dbReference>
<dbReference type="InterPro" id="IPR052777">
    <property type="entry name" value="Acetyltransferase_Enz"/>
</dbReference>
<dbReference type="OrthoDB" id="41532at2759"/>
<protein>
    <recommendedName>
        <fullName evidence="1">N-acetyltransferase domain-containing protein</fullName>
    </recommendedName>
</protein>
<dbReference type="AlphaFoldDB" id="A0A4Z1P1B4"/>
<gene>
    <name evidence="2" type="ORF">E6O75_ATG08449</name>
</gene>
<feature type="domain" description="N-acetyltransferase" evidence="1">
    <location>
        <begin position="4"/>
        <end position="159"/>
    </location>
</feature>
<dbReference type="CDD" id="cd04301">
    <property type="entry name" value="NAT_SF"/>
    <property type="match status" value="1"/>
</dbReference>
<dbReference type="Gene3D" id="3.40.630.30">
    <property type="match status" value="1"/>
</dbReference>
<evidence type="ECO:0000313" key="2">
    <source>
        <dbReference type="EMBL" id="TID15196.1"/>
    </source>
</evidence>
<organism evidence="2 3">
    <name type="scientific">Venturia nashicola</name>
    <dbReference type="NCBI Taxonomy" id="86259"/>
    <lineage>
        <taxon>Eukaryota</taxon>
        <taxon>Fungi</taxon>
        <taxon>Dikarya</taxon>
        <taxon>Ascomycota</taxon>
        <taxon>Pezizomycotina</taxon>
        <taxon>Dothideomycetes</taxon>
        <taxon>Pleosporomycetidae</taxon>
        <taxon>Venturiales</taxon>
        <taxon>Venturiaceae</taxon>
        <taxon>Venturia</taxon>
    </lineage>
</organism>
<dbReference type="SUPFAM" id="SSF55729">
    <property type="entry name" value="Acyl-CoA N-acyltransferases (Nat)"/>
    <property type="match status" value="1"/>
</dbReference>
<comment type="caution">
    <text evidence="2">The sequence shown here is derived from an EMBL/GenBank/DDBJ whole genome shotgun (WGS) entry which is preliminary data.</text>
</comment>
<evidence type="ECO:0000259" key="1">
    <source>
        <dbReference type="PROSITE" id="PS51186"/>
    </source>
</evidence>
<dbReference type="PANTHER" id="PTHR43305:SF1">
    <property type="entry name" value="FAMILY N-ACETYLTRANSFERASE, PUTATIVE (AFU_ORTHOLOGUE AFUA_2G01380)-RELATED"/>
    <property type="match status" value="1"/>
</dbReference>
<keyword evidence="3" id="KW-1185">Reference proteome</keyword>
<reference evidence="2 3" key="1">
    <citation type="submission" date="2019-04" db="EMBL/GenBank/DDBJ databases">
        <title>High contiguity whole genome sequence and gene annotation resource for two Venturia nashicola isolates.</title>
        <authorList>
            <person name="Prokchorchik M."/>
            <person name="Won K."/>
            <person name="Lee Y."/>
            <person name="Choi E.D."/>
            <person name="Segonzac C."/>
            <person name="Sohn K.H."/>
        </authorList>
    </citation>
    <scope>NUCLEOTIDE SEQUENCE [LARGE SCALE GENOMIC DNA]</scope>
    <source>
        <strain evidence="2 3">PRI2</strain>
    </source>
</reference>
<proteinExistence type="predicted"/>
<dbReference type="Proteomes" id="UP000298493">
    <property type="component" value="Unassembled WGS sequence"/>
</dbReference>
<dbReference type="STRING" id="86259.A0A4Z1P1B4"/>
<accession>A0A4Z1P1B4</accession>
<dbReference type="InterPro" id="IPR016181">
    <property type="entry name" value="Acyl_CoA_acyltransferase"/>
</dbReference>
<dbReference type="PANTHER" id="PTHR43305">
    <property type="entry name" value="FAMILY N-ACETYLTRANSFERASE, PUTATIVE (AFU_ORTHOLOGUE AFUA_2G01380)-RELATED"/>
    <property type="match status" value="1"/>
</dbReference>
<dbReference type="GO" id="GO:0016747">
    <property type="term" value="F:acyltransferase activity, transferring groups other than amino-acyl groups"/>
    <property type="evidence" value="ECO:0007669"/>
    <property type="project" value="InterPro"/>
</dbReference>